<keyword evidence="6 7" id="KW-0067">ATP-binding</keyword>
<evidence type="ECO:0000256" key="1">
    <source>
        <dbReference type="ARBA" id="ARBA00012513"/>
    </source>
</evidence>
<feature type="compositionally biased region" description="Polar residues" evidence="8">
    <location>
        <begin position="364"/>
        <end position="377"/>
    </location>
</feature>
<dbReference type="InterPro" id="IPR017441">
    <property type="entry name" value="Protein_kinase_ATP_BS"/>
</dbReference>
<keyword evidence="12" id="KW-1185">Reference proteome</keyword>
<dbReference type="SUPFAM" id="SSF56112">
    <property type="entry name" value="Protein kinase-like (PK-like)"/>
    <property type="match status" value="1"/>
</dbReference>
<dbReference type="GO" id="GO:0004674">
    <property type="term" value="F:protein serine/threonine kinase activity"/>
    <property type="evidence" value="ECO:0007669"/>
    <property type="project" value="UniProtKB-KW"/>
</dbReference>
<feature type="transmembrane region" description="Helical" evidence="9">
    <location>
        <begin position="333"/>
        <end position="354"/>
    </location>
</feature>
<evidence type="ECO:0000256" key="9">
    <source>
        <dbReference type="SAM" id="Phobius"/>
    </source>
</evidence>
<dbReference type="InterPro" id="IPR008271">
    <property type="entry name" value="Ser/Thr_kinase_AS"/>
</dbReference>
<accession>A0A4R7VSM1</accession>
<dbReference type="RefSeq" id="WP_243866524.1">
    <property type="nucleotide sequence ID" value="NZ_SOCP01000005.1"/>
</dbReference>
<keyword evidence="4 7" id="KW-0547">Nucleotide-binding</keyword>
<dbReference type="SMART" id="SM00220">
    <property type="entry name" value="S_TKc"/>
    <property type="match status" value="1"/>
</dbReference>
<dbReference type="Pfam" id="PF00069">
    <property type="entry name" value="Pkinase"/>
    <property type="match status" value="1"/>
</dbReference>
<feature type="domain" description="Protein kinase" evidence="10">
    <location>
        <begin position="13"/>
        <end position="277"/>
    </location>
</feature>
<sequence length="519" mass="54370">MVIEKDVLVAGRYRLIEQVGSGAMGVVWKAHDERLGRTVAIKRLIVRHALSAPMTEEVRRRAMREARIAARLQHRNAIALFDVAEDEGDPILVMEFLPSKSLSVVLQERGTLPPNEAAEIGAQVADALAAAHAVGIAHRDIKPGNILLAENGTVKITDFGISRALDDGTMTTQTGMLAGTPAYLAPEIARGGDSSRASDVFSLGSTLYHAIEGRPPFGTNTNPLALLHAVASGNVPSPRNAGPLAPTLMSLMRVDPGERPTMKEAAESLATAATQVMPVPTPAATKIATPPRPVLPAQAPPTPPQPLEAMPTAAFRKPEGQPTQAAGPSRRNVVIVGVVALLVLVGTLFTVLIINDDKGGGNSGNTAQGSTSATEQAGNPPAKGGDTSDEPAPSTDDKSTSPNPPAAATQVAPPPGTFIDYSTAGQFVIDYYGTGRSPEQRWAMLSPYGQAQFGSQEAFNQYWAAFPAVSSKEAHIDNANPDGTREVSCTVTYGDGQSARKSVRITMINGGLVIDSLAK</sequence>
<keyword evidence="9" id="KW-1133">Transmembrane helix</keyword>
<feature type="compositionally biased region" description="Pro residues" evidence="8">
    <location>
        <begin position="290"/>
        <end position="306"/>
    </location>
</feature>
<feature type="binding site" evidence="7">
    <location>
        <position position="42"/>
    </location>
    <ligand>
        <name>ATP</name>
        <dbReference type="ChEBI" id="CHEBI:30616"/>
    </ligand>
</feature>
<keyword evidence="5 11" id="KW-0418">Kinase</keyword>
<evidence type="ECO:0000256" key="5">
    <source>
        <dbReference type="ARBA" id="ARBA00022777"/>
    </source>
</evidence>
<feature type="region of interest" description="Disordered" evidence="8">
    <location>
        <begin position="355"/>
        <end position="416"/>
    </location>
</feature>
<evidence type="ECO:0000313" key="11">
    <source>
        <dbReference type="EMBL" id="TDV52369.1"/>
    </source>
</evidence>
<evidence type="ECO:0000256" key="3">
    <source>
        <dbReference type="ARBA" id="ARBA00022679"/>
    </source>
</evidence>
<dbReference type="EMBL" id="SOCP01000005">
    <property type="protein sequence ID" value="TDV52369.1"/>
    <property type="molecule type" value="Genomic_DNA"/>
</dbReference>
<dbReference type="PROSITE" id="PS00107">
    <property type="entry name" value="PROTEIN_KINASE_ATP"/>
    <property type="match status" value="1"/>
</dbReference>
<dbReference type="PANTHER" id="PTHR43289:SF6">
    <property type="entry name" value="SERINE_THREONINE-PROTEIN KINASE NEKL-3"/>
    <property type="match status" value="1"/>
</dbReference>
<proteinExistence type="predicted"/>
<dbReference type="PROSITE" id="PS50011">
    <property type="entry name" value="PROTEIN_KINASE_DOM"/>
    <property type="match status" value="1"/>
</dbReference>
<dbReference type="PROSITE" id="PS00108">
    <property type="entry name" value="PROTEIN_KINASE_ST"/>
    <property type="match status" value="1"/>
</dbReference>
<evidence type="ECO:0000256" key="4">
    <source>
        <dbReference type="ARBA" id="ARBA00022741"/>
    </source>
</evidence>
<keyword evidence="2 11" id="KW-0723">Serine/threonine-protein kinase</keyword>
<dbReference type="InterPro" id="IPR000719">
    <property type="entry name" value="Prot_kinase_dom"/>
</dbReference>
<evidence type="ECO:0000256" key="6">
    <source>
        <dbReference type="ARBA" id="ARBA00022840"/>
    </source>
</evidence>
<organism evidence="11 12">
    <name type="scientific">Actinophytocola oryzae</name>
    <dbReference type="NCBI Taxonomy" id="502181"/>
    <lineage>
        <taxon>Bacteria</taxon>
        <taxon>Bacillati</taxon>
        <taxon>Actinomycetota</taxon>
        <taxon>Actinomycetes</taxon>
        <taxon>Pseudonocardiales</taxon>
        <taxon>Pseudonocardiaceae</taxon>
    </lineage>
</organism>
<dbReference type="Proteomes" id="UP000294927">
    <property type="component" value="Unassembled WGS sequence"/>
</dbReference>
<dbReference type="Gene3D" id="3.30.200.20">
    <property type="entry name" value="Phosphorylase Kinase, domain 1"/>
    <property type="match status" value="1"/>
</dbReference>
<keyword evidence="9" id="KW-0472">Membrane</keyword>
<dbReference type="GO" id="GO:0005524">
    <property type="term" value="F:ATP binding"/>
    <property type="evidence" value="ECO:0007669"/>
    <property type="project" value="UniProtKB-UniRule"/>
</dbReference>
<dbReference type="InterPro" id="IPR011009">
    <property type="entry name" value="Kinase-like_dom_sf"/>
</dbReference>
<evidence type="ECO:0000259" key="10">
    <source>
        <dbReference type="PROSITE" id="PS50011"/>
    </source>
</evidence>
<keyword evidence="3" id="KW-0808">Transferase</keyword>
<evidence type="ECO:0000256" key="2">
    <source>
        <dbReference type="ARBA" id="ARBA00022527"/>
    </source>
</evidence>
<evidence type="ECO:0000256" key="7">
    <source>
        <dbReference type="PROSITE-ProRule" id="PRU10141"/>
    </source>
</evidence>
<comment type="caution">
    <text evidence="11">The sequence shown here is derived from an EMBL/GenBank/DDBJ whole genome shotgun (WGS) entry which is preliminary data.</text>
</comment>
<reference evidence="11 12" key="1">
    <citation type="submission" date="2019-03" db="EMBL/GenBank/DDBJ databases">
        <title>Genomic Encyclopedia of Archaeal and Bacterial Type Strains, Phase II (KMG-II): from individual species to whole genera.</title>
        <authorList>
            <person name="Goeker M."/>
        </authorList>
    </citation>
    <scope>NUCLEOTIDE SEQUENCE [LARGE SCALE GENOMIC DNA]</scope>
    <source>
        <strain evidence="11 12">DSM 45499</strain>
    </source>
</reference>
<evidence type="ECO:0000313" key="12">
    <source>
        <dbReference type="Proteomes" id="UP000294927"/>
    </source>
</evidence>
<dbReference type="Gene3D" id="1.10.510.10">
    <property type="entry name" value="Transferase(Phosphotransferase) domain 1"/>
    <property type="match status" value="1"/>
</dbReference>
<dbReference type="PANTHER" id="PTHR43289">
    <property type="entry name" value="MITOGEN-ACTIVATED PROTEIN KINASE KINASE KINASE 20-RELATED"/>
    <property type="match status" value="1"/>
</dbReference>
<keyword evidence="9" id="KW-0812">Transmembrane</keyword>
<feature type="region of interest" description="Disordered" evidence="8">
    <location>
        <begin position="287"/>
        <end position="310"/>
    </location>
</feature>
<gene>
    <name evidence="11" type="ORF">CLV71_105501</name>
</gene>
<evidence type="ECO:0000256" key="8">
    <source>
        <dbReference type="SAM" id="MobiDB-lite"/>
    </source>
</evidence>
<dbReference type="EC" id="2.7.11.1" evidence="1"/>
<dbReference type="AlphaFoldDB" id="A0A4R7VSM1"/>
<dbReference type="CDD" id="cd14014">
    <property type="entry name" value="STKc_PknB_like"/>
    <property type="match status" value="1"/>
</dbReference>
<name>A0A4R7VSM1_9PSEU</name>
<protein>
    <recommendedName>
        <fullName evidence="1">non-specific serine/threonine protein kinase</fullName>
        <ecNumber evidence="1">2.7.11.1</ecNumber>
    </recommendedName>
</protein>